<dbReference type="EMBL" id="CP002304">
    <property type="protein sequence ID" value="ADQ13803.1"/>
    <property type="molecule type" value="Genomic_DNA"/>
</dbReference>
<dbReference type="RefSeq" id="WP_013404909.1">
    <property type="nucleotide sequence ID" value="NC_014654.1"/>
</dbReference>
<evidence type="ECO:0000313" key="3">
    <source>
        <dbReference type="Proteomes" id="UP000007434"/>
    </source>
</evidence>
<evidence type="ECO:0000313" key="2">
    <source>
        <dbReference type="EMBL" id="ADQ13803.1"/>
    </source>
</evidence>
<dbReference type="PANTHER" id="PTHR33303:SF2">
    <property type="entry name" value="COA-BINDING DOMAIN-CONTAINING PROTEIN"/>
    <property type="match status" value="1"/>
</dbReference>
<dbReference type="HOGENOM" id="CLU_112567_1_2_9"/>
<sequence>MNDREKTLEMKNWAVVGATDKKNKFGYKIYKKLKNHNYNVYPVNPNLETIDGDQCYPDLASVPVEIDVVDMVVNPRIGIKVMENIKTEGINYVWLQPGTRSSQIRDFAKNNKITIVESCVLINLD</sequence>
<dbReference type="Proteomes" id="UP000007434">
    <property type="component" value="Chromosome"/>
</dbReference>
<evidence type="ECO:0000259" key="1">
    <source>
        <dbReference type="SMART" id="SM00881"/>
    </source>
</evidence>
<dbReference type="OrthoDB" id="9804695at2"/>
<feature type="domain" description="CoA-binding" evidence="1">
    <location>
        <begin position="7"/>
        <end position="99"/>
    </location>
</feature>
<dbReference type="KEGG" id="has:Halsa_0328"/>
<dbReference type="STRING" id="656519.Halsa_0328"/>
<dbReference type="InterPro" id="IPR036291">
    <property type="entry name" value="NAD(P)-bd_dom_sf"/>
</dbReference>
<dbReference type="Gene3D" id="3.40.50.720">
    <property type="entry name" value="NAD(P)-binding Rossmann-like Domain"/>
    <property type="match status" value="1"/>
</dbReference>
<protein>
    <submittedName>
        <fullName evidence="2">CoA-binding domain protein</fullName>
    </submittedName>
</protein>
<name>E4RPB8_HALHG</name>
<dbReference type="SMART" id="SM00881">
    <property type="entry name" value="CoA_binding"/>
    <property type="match status" value="1"/>
</dbReference>
<reference evidence="2 3" key="2">
    <citation type="journal article" date="2011" name="J. Bacteriol.">
        <title>Complete Genome Sequence of the Haloalkaliphilic, Hydrogen Producing Halanaerobium hydrogenoformans.</title>
        <authorList>
            <person name="Brown S.D."/>
            <person name="Begemann M.B."/>
            <person name="Mormile M.R."/>
            <person name="Wall J.D."/>
            <person name="Han C.S."/>
            <person name="Goodwin L.A."/>
            <person name="Pitluck S."/>
            <person name="Land M.L."/>
            <person name="Hauser L.J."/>
            <person name="Elias D.A."/>
        </authorList>
    </citation>
    <scope>NUCLEOTIDE SEQUENCE [LARGE SCALE GENOMIC DNA]</scope>
    <source>
        <strain evidence="3">sapolanicus</strain>
    </source>
</reference>
<dbReference type="Pfam" id="PF13380">
    <property type="entry name" value="CoA_binding_2"/>
    <property type="match status" value="1"/>
</dbReference>
<dbReference type="AlphaFoldDB" id="E4RPB8"/>
<proteinExistence type="predicted"/>
<gene>
    <name evidence="2" type="ordered locus">Halsa_0328</name>
</gene>
<dbReference type="InterPro" id="IPR003781">
    <property type="entry name" value="CoA-bd"/>
</dbReference>
<accession>E4RPB8</accession>
<dbReference type="SUPFAM" id="SSF51735">
    <property type="entry name" value="NAD(P)-binding Rossmann-fold domains"/>
    <property type="match status" value="1"/>
</dbReference>
<organism evidence="2 3">
    <name type="scientific">Halanaerobium hydrogeniformans</name>
    <name type="common">Halanaerobium sp. (strain sapolanicus)</name>
    <dbReference type="NCBI Taxonomy" id="656519"/>
    <lineage>
        <taxon>Bacteria</taxon>
        <taxon>Bacillati</taxon>
        <taxon>Bacillota</taxon>
        <taxon>Clostridia</taxon>
        <taxon>Halanaerobiales</taxon>
        <taxon>Halanaerobiaceae</taxon>
        <taxon>Halanaerobium</taxon>
    </lineage>
</organism>
<reference evidence="2 3" key="1">
    <citation type="submission" date="2010-11" db="EMBL/GenBank/DDBJ databases">
        <title>Complete sequence of Halanaerobium sp. sapolanicus.</title>
        <authorList>
            <consortium name="US DOE Joint Genome Institute"/>
            <person name="Lucas S."/>
            <person name="Copeland A."/>
            <person name="Lapidus A."/>
            <person name="Cheng J.-F."/>
            <person name="Bruce D."/>
            <person name="Goodwin L."/>
            <person name="Pitluck S."/>
            <person name="Davenport K."/>
            <person name="Detter J.C."/>
            <person name="Han C."/>
            <person name="Tapia R."/>
            <person name="Land M."/>
            <person name="Hauser L."/>
            <person name="Jeffries C."/>
            <person name="Kyrpides N."/>
            <person name="Ivanova N."/>
            <person name="Mikhailova N."/>
            <person name="Begemann M.B."/>
            <person name="Mormile M.R."/>
            <person name="Wall J.D."/>
            <person name="Elias D.A."/>
            <person name="Woyke T."/>
        </authorList>
    </citation>
    <scope>NUCLEOTIDE SEQUENCE [LARGE SCALE GENOMIC DNA]</scope>
    <source>
        <strain evidence="3">sapolanicus</strain>
    </source>
</reference>
<keyword evidence="3" id="KW-1185">Reference proteome</keyword>
<dbReference type="eggNOG" id="COG1832">
    <property type="taxonomic scope" value="Bacteria"/>
</dbReference>
<dbReference type="PANTHER" id="PTHR33303">
    <property type="entry name" value="CYTOPLASMIC PROTEIN-RELATED"/>
    <property type="match status" value="1"/>
</dbReference>